<evidence type="ECO:0000313" key="5">
    <source>
        <dbReference type="Proteomes" id="UP000323426"/>
    </source>
</evidence>
<evidence type="ECO:0000256" key="2">
    <source>
        <dbReference type="SAM" id="Coils"/>
    </source>
</evidence>
<feature type="domain" description="UspA" evidence="3">
    <location>
        <begin position="2"/>
        <end position="180"/>
    </location>
</feature>
<dbReference type="InterPro" id="IPR014729">
    <property type="entry name" value="Rossmann-like_a/b/a_fold"/>
</dbReference>
<dbReference type="Proteomes" id="UP000323426">
    <property type="component" value="Unassembled WGS sequence"/>
</dbReference>
<dbReference type="PRINTS" id="PR01438">
    <property type="entry name" value="UNVRSLSTRESS"/>
</dbReference>
<proteinExistence type="inferred from homology"/>
<accession>A0A5M6D638</accession>
<comment type="similarity">
    <text evidence="1">Belongs to the universal stress protein A family.</text>
</comment>
<dbReference type="EMBL" id="VWSF01000022">
    <property type="protein sequence ID" value="KAA5541279.1"/>
    <property type="molecule type" value="Genomic_DNA"/>
</dbReference>
<organism evidence="4 5">
    <name type="scientific">Adhaeribacter rhizoryzae</name>
    <dbReference type="NCBI Taxonomy" id="2607907"/>
    <lineage>
        <taxon>Bacteria</taxon>
        <taxon>Pseudomonadati</taxon>
        <taxon>Bacteroidota</taxon>
        <taxon>Cytophagia</taxon>
        <taxon>Cytophagales</taxon>
        <taxon>Hymenobacteraceae</taxon>
        <taxon>Adhaeribacter</taxon>
    </lineage>
</organism>
<dbReference type="PANTHER" id="PTHR46268">
    <property type="entry name" value="STRESS RESPONSE PROTEIN NHAX"/>
    <property type="match status" value="1"/>
</dbReference>
<evidence type="ECO:0000256" key="1">
    <source>
        <dbReference type="ARBA" id="ARBA00008791"/>
    </source>
</evidence>
<dbReference type="Gene3D" id="3.40.50.620">
    <property type="entry name" value="HUPs"/>
    <property type="match status" value="2"/>
</dbReference>
<feature type="coiled-coil region" evidence="2">
    <location>
        <begin position="47"/>
        <end position="74"/>
    </location>
</feature>
<dbReference type="PANTHER" id="PTHR46268:SF6">
    <property type="entry name" value="UNIVERSAL STRESS PROTEIN UP12"/>
    <property type="match status" value="1"/>
</dbReference>
<dbReference type="CDD" id="cd00293">
    <property type="entry name" value="USP-like"/>
    <property type="match status" value="1"/>
</dbReference>
<evidence type="ECO:0000313" key="4">
    <source>
        <dbReference type="EMBL" id="KAA5541279.1"/>
    </source>
</evidence>
<evidence type="ECO:0000259" key="3">
    <source>
        <dbReference type="Pfam" id="PF00582"/>
    </source>
</evidence>
<dbReference type="InterPro" id="IPR006015">
    <property type="entry name" value="Universal_stress_UspA"/>
</dbReference>
<keyword evidence="5" id="KW-1185">Reference proteome</keyword>
<keyword evidence="2" id="KW-0175">Coiled coil</keyword>
<dbReference type="RefSeq" id="WP_150091655.1">
    <property type="nucleotide sequence ID" value="NZ_VWSF01000022.1"/>
</dbReference>
<dbReference type="Pfam" id="PF00582">
    <property type="entry name" value="Usp"/>
    <property type="match status" value="2"/>
</dbReference>
<gene>
    <name evidence="4" type="ORF">F0145_20985</name>
</gene>
<reference evidence="4 5" key="1">
    <citation type="submission" date="2019-09" db="EMBL/GenBank/DDBJ databases">
        <title>Genome sequence and assembly of Adhaeribacter sp.</title>
        <authorList>
            <person name="Chhetri G."/>
        </authorList>
    </citation>
    <scope>NUCLEOTIDE SEQUENCE [LARGE SCALE GENOMIC DNA]</scope>
    <source>
        <strain evidence="4 5">DK36</strain>
    </source>
</reference>
<dbReference type="InterPro" id="IPR006016">
    <property type="entry name" value="UspA"/>
</dbReference>
<protein>
    <submittedName>
        <fullName evidence="4">Universal stress protein</fullName>
    </submittedName>
</protein>
<comment type="caution">
    <text evidence="4">The sequence shown here is derived from an EMBL/GenBank/DDBJ whole genome shotgun (WGS) entry which is preliminary data.</text>
</comment>
<feature type="domain" description="UspA" evidence="3">
    <location>
        <begin position="211"/>
        <end position="314"/>
    </location>
</feature>
<sequence>MHTILVPVDYSLGSRRALTFAIDLARLSQASIVLLHAFHEPLSTGNAFRVDEAIAQLEKEKNQVLEEFAREVQSDTAKNFSLKFIRPQNVAPDLPANQPLTKSGNHVLVSDTIAAGKATVKINCVSKFSLAAEAILAAAANYKPDLIIMSMRGAGAVSQAVMGSTVSEVIQSARVPVLALPAVAPSKPIRNIVFASDLTHLPEAFSLRSLQQITGLFNAHLQVLHLYQDNNPKAEQTKVLKALELLDEQLHDLDFEVHFRQEADIATGIQQFAQEQQADLLALVPHRHTFLEILFRKSVTGQFTQKANLPLFILPDPNKSHTPEPLPVRKAVNN</sequence>
<dbReference type="SUPFAM" id="SSF52402">
    <property type="entry name" value="Adenine nucleotide alpha hydrolases-like"/>
    <property type="match status" value="2"/>
</dbReference>
<dbReference type="AlphaFoldDB" id="A0A5M6D638"/>
<name>A0A5M6D638_9BACT</name>